<keyword evidence="8" id="KW-0238">DNA-binding</keyword>
<organism evidence="16 17">
    <name type="scientific">Lachancea quebecensis</name>
    <dbReference type="NCBI Taxonomy" id="1654605"/>
    <lineage>
        <taxon>Eukaryota</taxon>
        <taxon>Fungi</taxon>
        <taxon>Dikarya</taxon>
        <taxon>Ascomycota</taxon>
        <taxon>Saccharomycotina</taxon>
        <taxon>Saccharomycetes</taxon>
        <taxon>Saccharomycetales</taxon>
        <taxon>Saccharomycetaceae</taxon>
        <taxon>Lachancea</taxon>
    </lineage>
</organism>
<comment type="similarity">
    <text evidence="13">Belongs to the OAF3 family.</text>
</comment>
<dbReference type="Pfam" id="PF00172">
    <property type="entry name" value="Zn_clus"/>
    <property type="match status" value="1"/>
</dbReference>
<dbReference type="InterPro" id="IPR001138">
    <property type="entry name" value="Zn2Cys6_DnaBD"/>
</dbReference>
<evidence type="ECO:0000256" key="11">
    <source>
        <dbReference type="ARBA" id="ARBA00023242"/>
    </source>
</evidence>
<keyword evidence="3" id="KW-0963">Cytoplasm</keyword>
<dbReference type="CDD" id="cd00067">
    <property type="entry name" value="GAL4"/>
    <property type="match status" value="1"/>
</dbReference>
<evidence type="ECO:0000256" key="10">
    <source>
        <dbReference type="ARBA" id="ARBA00023163"/>
    </source>
</evidence>
<dbReference type="GO" id="GO:0005739">
    <property type="term" value="C:mitochondrion"/>
    <property type="evidence" value="ECO:0007669"/>
    <property type="project" value="UniProtKB-SubCell"/>
</dbReference>
<dbReference type="PANTHER" id="PTHR31069">
    <property type="entry name" value="OLEATE-ACTIVATED TRANSCRIPTION FACTOR 1-RELATED"/>
    <property type="match status" value="1"/>
</dbReference>
<evidence type="ECO:0000313" key="16">
    <source>
        <dbReference type="EMBL" id="CUS24668.1"/>
    </source>
</evidence>
<dbReference type="InterPro" id="IPR050675">
    <property type="entry name" value="OAF3"/>
</dbReference>
<dbReference type="PANTHER" id="PTHR31069:SF33">
    <property type="entry name" value="OLEATE ACTIVATED TRANSCRIPTION FACTOR 3"/>
    <property type="match status" value="1"/>
</dbReference>
<evidence type="ECO:0000256" key="5">
    <source>
        <dbReference type="ARBA" id="ARBA00022723"/>
    </source>
</evidence>
<dbReference type="GO" id="GO:0000978">
    <property type="term" value="F:RNA polymerase II cis-regulatory region sequence-specific DNA binding"/>
    <property type="evidence" value="ECO:0007669"/>
    <property type="project" value="TreeGrafter"/>
</dbReference>
<keyword evidence="17" id="KW-1185">Reference proteome</keyword>
<reference evidence="17" key="1">
    <citation type="submission" date="2015-10" db="EMBL/GenBank/DDBJ databases">
        <authorList>
            <person name="Devillers H."/>
        </authorList>
    </citation>
    <scope>NUCLEOTIDE SEQUENCE [LARGE SCALE GENOMIC DNA]</scope>
</reference>
<keyword evidence="10" id="KW-0804">Transcription</keyword>
<dbReference type="EMBL" id="LN890534">
    <property type="protein sequence ID" value="CUS24668.1"/>
    <property type="molecule type" value="Genomic_DNA"/>
</dbReference>
<dbReference type="PROSITE" id="PS50048">
    <property type="entry name" value="ZN2_CY6_FUNGAL_2"/>
    <property type="match status" value="1"/>
</dbReference>
<evidence type="ECO:0000259" key="15">
    <source>
        <dbReference type="PROSITE" id="PS50048"/>
    </source>
</evidence>
<comment type="function">
    <text evidence="12">Transcriptional inhibitor with a significantly increased number of target genes in response to oleate.</text>
</comment>
<proteinExistence type="inferred from homology"/>
<evidence type="ECO:0000256" key="12">
    <source>
        <dbReference type="ARBA" id="ARBA00037679"/>
    </source>
</evidence>
<evidence type="ECO:0000256" key="3">
    <source>
        <dbReference type="ARBA" id="ARBA00022490"/>
    </source>
</evidence>
<keyword evidence="4" id="KW-0678">Repressor</keyword>
<dbReference type="Gene3D" id="4.10.240.10">
    <property type="entry name" value="Zn(2)-C6 fungal-type DNA-binding domain"/>
    <property type="match status" value="1"/>
</dbReference>
<dbReference type="GO" id="GO:0045944">
    <property type="term" value="P:positive regulation of transcription by RNA polymerase II"/>
    <property type="evidence" value="ECO:0007669"/>
    <property type="project" value="TreeGrafter"/>
</dbReference>
<dbReference type="GO" id="GO:0000981">
    <property type="term" value="F:DNA-binding transcription factor activity, RNA polymerase II-specific"/>
    <property type="evidence" value="ECO:0007669"/>
    <property type="project" value="InterPro"/>
</dbReference>
<dbReference type="CDD" id="cd12148">
    <property type="entry name" value="fungal_TF_MHR"/>
    <property type="match status" value="1"/>
</dbReference>
<evidence type="ECO:0000256" key="4">
    <source>
        <dbReference type="ARBA" id="ARBA00022491"/>
    </source>
</evidence>
<comment type="subcellular location">
    <subcellularLocation>
        <location evidence="2">Cytoplasm</location>
    </subcellularLocation>
    <subcellularLocation>
        <location evidence="1">Mitochondrion</location>
    </subcellularLocation>
</comment>
<dbReference type="AlphaFoldDB" id="A0A0P1KYX2"/>
<accession>A0A0P1KYX2</accession>
<evidence type="ECO:0000256" key="13">
    <source>
        <dbReference type="ARBA" id="ARBA00038234"/>
    </source>
</evidence>
<keyword evidence="11" id="KW-0539">Nucleus</keyword>
<evidence type="ECO:0000313" key="17">
    <source>
        <dbReference type="Proteomes" id="UP000236544"/>
    </source>
</evidence>
<dbReference type="GO" id="GO:0008270">
    <property type="term" value="F:zinc ion binding"/>
    <property type="evidence" value="ECO:0007669"/>
    <property type="project" value="InterPro"/>
</dbReference>
<dbReference type="OrthoDB" id="2406834at2759"/>
<keyword evidence="7" id="KW-0805">Transcription regulation</keyword>
<evidence type="ECO:0000256" key="8">
    <source>
        <dbReference type="ARBA" id="ARBA00023125"/>
    </source>
</evidence>
<dbReference type="SUPFAM" id="SSF57701">
    <property type="entry name" value="Zn2/Cys6 DNA-binding domain"/>
    <property type="match status" value="1"/>
</dbReference>
<evidence type="ECO:0000256" key="2">
    <source>
        <dbReference type="ARBA" id="ARBA00004496"/>
    </source>
</evidence>
<sequence>MVERDRTSEGPPAKKRRRPTVVCTNCKRRKSKCDRLKPVCGNCLRLGDEATCVYGLEPAGESRKPGTSRLVAQCFEMVRSTQPTLIDLQPGGVLIQCKRSCTSYIAPLTPSAAKQRDPYLQALGSICQLKCTKRAAMPAPKNEGPEEASLRGSLPNSMRYIESIEQNSSGQPASPTSKHKNMCRQLFTKFGKYRRDHTSSTEDDLEALPSRVPAEKVFFRYIWPHFVTHVLSLCPIFDEVRLEKSLRLVYERFSGDTHPKPDIEDYACFSIVLLITCLVQLSLKFAQSYTQGNVNSGVSVIMKIDTSKFISMVNNCISRKKGHRKCSLLRLQCLLLLRFYHWCAPDDGDGDHLQYSNMMMGTIVAACYSMGIDWQCVRDPEDFTNNFNLCLGLMPSEAEYDASDYKKIWATVLHWDRKLSLLTGQRCLVGNSLKLPALDHESPPCALLKFDSLMLKICNMVSDDPRRVDVSAVIRLIEMLRQSLKKDTGDNAVNPVLGFEWGIVIALLELTITHAHMVQSERTESPDEFYDCIQGLFEKVLQITKICEQYLYSQEGLDPSARFYTNKIIDIAFSSVSAIFPCLILRSGRSIEPHTKRTLLIFYRNILSASFNTIGVEYYTCFRRMFPSKLAYKTLSSAGDGDPWTRILEFIVSSDYNKEYALLQRSNVFKQFFKSYEKAGNIDTVASLWSACYTPNDLYSFDLDVKSFGLQMPFSHSNRYNDYDVFAAFFNNAKTPFLAKLPNSPAHNGTSPGQGTFSDFDYGLLQGIEDYDSADFLDFFEPGGGGVLTGLEPQGNPLSYNIS</sequence>
<protein>
    <recommendedName>
        <fullName evidence="14">Oleate activated transcription factor 3</fullName>
    </recommendedName>
</protein>
<dbReference type="InterPro" id="IPR036864">
    <property type="entry name" value="Zn2-C6_fun-type_DNA-bd_sf"/>
</dbReference>
<evidence type="ECO:0000256" key="9">
    <source>
        <dbReference type="ARBA" id="ARBA00023128"/>
    </source>
</evidence>
<evidence type="ECO:0000256" key="1">
    <source>
        <dbReference type="ARBA" id="ARBA00004173"/>
    </source>
</evidence>
<dbReference type="GO" id="GO:0005634">
    <property type="term" value="C:nucleus"/>
    <property type="evidence" value="ECO:0007669"/>
    <property type="project" value="TreeGrafter"/>
</dbReference>
<evidence type="ECO:0000256" key="7">
    <source>
        <dbReference type="ARBA" id="ARBA00023015"/>
    </source>
</evidence>
<dbReference type="Proteomes" id="UP000236544">
    <property type="component" value="Unassembled WGS sequence"/>
</dbReference>
<name>A0A0P1KYX2_9SACH</name>
<keyword evidence="6" id="KW-0862">Zinc</keyword>
<evidence type="ECO:0000256" key="14">
    <source>
        <dbReference type="ARBA" id="ARBA00040584"/>
    </source>
</evidence>
<dbReference type="PROSITE" id="PS00463">
    <property type="entry name" value="ZN2_CY6_FUNGAL_1"/>
    <property type="match status" value="1"/>
</dbReference>
<dbReference type="SMART" id="SM00066">
    <property type="entry name" value="GAL4"/>
    <property type="match status" value="1"/>
</dbReference>
<gene>
    <name evidence="16" type="ORF">LAQU0_S18e01508g</name>
</gene>
<keyword evidence="5" id="KW-0479">Metal-binding</keyword>
<evidence type="ECO:0000256" key="6">
    <source>
        <dbReference type="ARBA" id="ARBA00022833"/>
    </source>
</evidence>
<feature type="domain" description="Zn(2)-C6 fungal-type" evidence="15">
    <location>
        <begin position="22"/>
        <end position="54"/>
    </location>
</feature>
<keyword evidence="9" id="KW-0496">Mitochondrion</keyword>